<accession>J3MDY0</accession>
<evidence type="ECO:0000313" key="2">
    <source>
        <dbReference type="EnsemblPlants" id="OB06G22240.1"/>
    </source>
</evidence>
<keyword evidence="3" id="KW-1185">Reference proteome</keyword>
<organism evidence="2">
    <name type="scientific">Oryza brachyantha</name>
    <name type="common">malo sina</name>
    <dbReference type="NCBI Taxonomy" id="4533"/>
    <lineage>
        <taxon>Eukaryota</taxon>
        <taxon>Viridiplantae</taxon>
        <taxon>Streptophyta</taxon>
        <taxon>Embryophyta</taxon>
        <taxon>Tracheophyta</taxon>
        <taxon>Spermatophyta</taxon>
        <taxon>Magnoliopsida</taxon>
        <taxon>Liliopsida</taxon>
        <taxon>Poales</taxon>
        <taxon>Poaceae</taxon>
        <taxon>BOP clade</taxon>
        <taxon>Oryzoideae</taxon>
        <taxon>Oryzeae</taxon>
        <taxon>Oryzinae</taxon>
        <taxon>Oryza</taxon>
    </lineage>
</organism>
<name>J3MDY0_ORYBR</name>
<feature type="region of interest" description="Disordered" evidence="1">
    <location>
        <begin position="19"/>
        <end position="59"/>
    </location>
</feature>
<dbReference type="Gramene" id="OB06G22240.1">
    <property type="protein sequence ID" value="OB06G22240.1"/>
    <property type="gene ID" value="OB06G22240"/>
</dbReference>
<dbReference type="Proteomes" id="UP000006038">
    <property type="component" value="Chromosome 6"/>
</dbReference>
<proteinExistence type="predicted"/>
<dbReference type="EnsemblPlants" id="OB06G22240.1">
    <property type="protein sequence ID" value="OB06G22240.1"/>
    <property type="gene ID" value="OB06G22240"/>
</dbReference>
<sequence length="59" mass="6478">GLEAAHKEEVEVECGCGLVEGGGSWGGDGKRQMGVRPGRKKRKEKEKREKGRKVEGKKK</sequence>
<reference evidence="2" key="2">
    <citation type="submission" date="2013-04" db="UniProtKB">
        <authorList>
            <consortium name="EnsemblPlants"/>
        </authorList>
    </citation>
    <scope>IDENTIFICATION</scope>
</reference>
<dbReference type="AlphaFoldDB" id="J3MDY0"/>
<protein>
    <submittedName>
        <fullName evidence="2">Uncharacterized protein</fullName>
    </submittedName>
</protein>
<dbReference type="HOGENOM" id="CLU_2967963_0_0_1"/>
<reference evidence="2" key="1">
    <citation type="journal article" date="2013" name="Nat. Commun.">
        <title>Whole-genome sequencing of Oryza brachyantha reveals mechanisms underlying Oryza genome evolution.</title>
        <authorList>
            <person name="Chen J."/>
            <person name="Huang Q."/>
            <person name="Gao D."/>
            <person name="Wang J."/>
            <person name="Lang Y."/>
            <person name="Liu T."/>
            <person name="Li B."/>
            <person name="Bai Z."/>
            <person name="Luis Goicoechea J."/>
            <person name="Liang C."/>
            <person name="Chen C."/>
            <person name="Zhang W."/>
            <person name="Sun S."/>
            <person name="Liao Y."/>
            <person name="Zhang X."/>
            <person name="Yang L."/>
            <person name="Song C."/>
            <person name="Wang M."/>
            <person name="Shi J."/>
            <person name="Liu G."/>
            <person name="Liu J."/>
            <person name="Zhou H."/>
            <person name="Zhou W."/>
            <person name="Yu Q."/>
            <person name="An N."/>
            <person name="Chen Y."/>
            <person name="Cai Q."/>
            <person name="Wang B."/>
            <person name="Liu B."/>
            <person name="Min J."/>
            <person name="Huang Y."/>
            <person name="Wu H."/>
            <person name="Li Z."/>
            <person name="Zhang Y."/>
            <person name="Yin Y."/>
            <person name="Song W."/>
            <person name="Jiang J."/>
            <person name="Jackson S.A."/>
            <person name="Wing R.A."/>
            <person name="Wang J."/>
            <person name="Chen M."/>
        </authorList>
    </citation>
    <scope>NUCLEOTIDE SEQUENCE [LARGE SCALE GENOMIC DNA]</scope>
    <source>
        <strain evidence="2">cv. IRGC 101232</strain>
    </source>
</reference>
<feature type="compositionally biased region" description="Basic and acidic residues" evidence="1">
    <location>
        <begin position="46"/>
        <end position="59"/>
    </location>
</feature>
<evidence type="ECO:0000256" key="1">
    <source>
        <dbReference type="SAM" id="MobiDB-lite"/>
    </source>
</evidence>
<evidence type="ECO:0000313" key="3">
    <source>
        <dbReference type="Proteomes" id="UP000006038"/>
    </source>
</evidence>